<dbReference type="Gene3D" id="3.40.1260.10">
    <property type="entry name" value="DsrEFH-like"/>
    <property type="match status" value="1"/>
</dbReference>
<dbReference type="EMBL" id="FQYX01000012">
    <property type="protein sequence ID" value="SHJ15547.1"/>
    <property type="molecule type" value="Genomic_DNA"/>
</dbReference>
<evidence type="ECO:0000313" key="2">
    <source>
        <dbReference type="EMBL" id="SHJ15547.1"/>
    </source>
</evidence>
<dbReference type="AlphaFoldDB" id="A0A1M6H014"/>
<protein>
    <recommendedName>
        <fullName evidence="4">DsrE/DsrF-like family protein</fullName>
    </recommendedName>
</protein>
<keyword evidence="1" id="KW-0732">Signal</keyword>
<reference evidence="2 3" key="1">
    <citation type="submission" date="2016-11" db="EMBL/GenBank/DDBJ databases">
        <authorList>
            <person name="Jaros S."/>
            <person name="Januszkiewicz K."/>
            <person name="Wedrychowicz H."/>
        </authorList>
    </citation>
    <scope>NUCLEOTIDE SEQUENCE [LARGE SCALE GENOMIC DNA]</scope>
    <source>
        <strain evidence="2 3">CGMCC 1.8863</strain>
    </source>
</reference>
<dbReference type="InterPro" id="IPR027396">
    <property type="entry name" value="DsrEFH-like"/>
</dbReference>
<keyword evidence="3" id="KW-1185">Reference proteome</keyword>
<accession>A0A1M6H014</accession>
<evidence type="ECO:0000313" key="3">
    <source>
        <dbReference type="Proteomes" id="UP000184231"/>
    </source>
</evidence>
<evidence type="ECO:0000256" key="1">
    <source>
        <dbReference type="SAM" id="SignalP"/>
    </source>
</evidence>
<name>A0A1M6H014_9FLAO</name>
<proteinExistence type="predicted"/>
<dbReference type="RefSeq" id="WP_072764470.1">
    <property type="nucleotide sequence ID" value="NZ_FQYX01000012.1"/>
</dbReference>
<evidence type="ECO:0008006" key="4">
    <source>
        <dbReference type="Google" id="ProtNLM"/>
    </source>
</evidence>
<dbReference type="Proteomes" id="UP000184231">
    <property type="component" value="Unassembled WGS sequence"/>
</dbReference>
<dbReference type="OrthoDB" id="1445762at2"/>
<dbReference type="STRING" id="558155.SAMN04487911_11270"/>
<organism evidence="2 3">
    <name type="scientific">Arenibacter nanhaiticus</name>
    <dbReference type="NCBI Taxonomy" id="558155"/>
    <lineage>
        <taxon>Bacteria</taxon>
        <taxon>Pseudomonadati</taxon>
        <taxon>Bacteroidota</taxon>
        <taxon>Flavobacteriia</taxon>
        <taxon>Flavobacteriales</taxon>
        <taxon>Flavobacteriaceae</taxon>
        <taxon>Arenibacter</taxon>
    </lineage>
</organism>
<dbReference type="SUPFAM" id="SSF75169">
    <property type="entry name" value="DsrEFH-like"/>
    <property type="match status" value="1"/>
</dbReference>
<feature type="signal peptide" evidence="1">
    <location>
        <begin position="1"/>
        <end position="22"/>
    </location>
</feature>
<gene>
    <name evidence="2" type="ORF">SAMN04487911_11270</name>
</gene>
<sequence length="138" mass="15194">MKIKSLMLVACGLLFLPLLGMAQNTVQPTNYTSKVKNAGFLAAVIETTDDLIASETKNFGEIQIVFCGKNIHQLTDVAMMNPILKKIKGKPITIIACGFSLNKFKVDPKFVPKEVVVVDNGILHQFQLLKKGYLSLDL</sequence>
<feature type="chain" id="PRO_5012138520" description="DsrE/DsrF-like family protein" evidence="1">
    <location>
        <begin position="23"/>
        <end position="138"/>
    </location>
</feature>